<name>A0AA85JAK3_TRIRE</name>
<organism evidence="2 3">
    <name type="scientific">Trichobilharzia regenti</name>
    <name type="common">Nasal bird schistosome</name>
    <dbReference type="NCBI Taxonomy" id="157069"/>
    <lineage>
        <taxon>Eukaryota</taxon>
        <taxon>Metazoa</taxon>
        <taxon>Spiralia</taxon>
        <taxon>Lophotrochozoa</taxon>
        <taxon>Platyhelminthes</taxon>
        <taxon>Trematoda</taxon>
        <taxon>Digenea</taxon>
        <taxon>Strigeidida</taxon>
        <taxon>Schistosomatoidea</taxon>
        <taxon>Schistosomatidae</taxon>
        <taxon>Trichobilharzia</taxon>
    </lineage>
</organism>
<dbReference type="WBParaSite" id="TREG1_138220.1">
    <property type="protein sequence ID" value="TREG1_138220.1"/>
    <property type="gene ID" value="TREG1_138220"/>
</dbReference>
<evidence type="ECO:0000313" key="3">
    <source>
        <dbReference type="WBParaSite" id="TREG1_138220.1"/>
    </source>
</evidence>
<protein>
    <submittedName>
        <fullName evidence="3">Uncharacterized protein</fullName>
    </submittedName>
</protein>
<evidence type="ECO:0000256" key="1">
    <source>
        <dbReference type="SAM" id="MobiDB-lite"/>
    </source>
</evidence>
<feature type="region of interest" description="Disordered" evidence="1">
    <location>
        <begin position="1"/>
        <end position="83"/>
    </location>
</feature>
<sequence length="190" mass="21412">MRERPLELSEGDSQRNVFHDSRKKEETRQGMALNGHLETNRREENGGRENDSMQRRTGEETLSSTNTALGKKVKKSTRKDKRRFYDNLATEADKAAGKKDLMALYQISKSLSGKRSTQVKPIKDSQGNPITKEDRPVEHWAGHFIGLLNRPPPATHPEIQTTARTKLQVDTNPPTKAEVLNANKLLEAGK</sequence>
<reference evidence="3" key="2">
    <citation type="submission" date="2023-11" db="UniProtKB">
        <authorList>
            <consortium name="WormBaseParasite"/>
        </authorList>
    </citation>
    <scope>IDENTIFICATION</scope>
</reference>
<dbReference type="Proteomes" id="UP000050795">
    <property type="component" value="Unassembled WGS sequence"/>
</dbReference>
<feature type="region of interest" description="Disordered" evidence="1">
    <location>
        <begin position="111"/>
        <end position="135"/>
    </location>
</feature>
<dbReference type="AlphaFoldDB" id="A0AA85JAK3"/>
<feature type="compositionally biased region" description="Basic and acidic residues" evidence="1">
    <location>
        <begin position="17"/>
        <end position="28"/>
    </location>
</feature>
<feature type="region of interest" description="Disordered" evidence="1">
    <location>
        <begin position="164"/>
        <end position="190"/>
    </location>
</feature>
<accession>A0AA85JAK3</accession>
<feature type="compositionally biased region" description="Polar residues" evidence="1">
    <location>
        <begin position="164"/>
        <end position="174"/>
    </location>
</feature>
<evidence type="ECO:0000313" key="2">
    <source>
        <dbReference type="Proteomes" id="UP000050795"/>
    </source>
</evidence>
<feature type="compositionally biased region" description="Polar residues" evidence="1">
    <location>
        <begin position="111"/>
        <end position="129"/>
    </location>
</feature>
<feature type="compositionally biased region" description="Basic residues" evidence="1">
    <location>
        <begin position="71"/>
        <end position="82"/>
    </location>
</feature>
<proteinExistence type="predicted"/>
<feature type="compositionally biased region" description="Basic and acidic residues" evidence="1">
    <location>
        <begin position="38"/>
        <end position="59"/>
    </location>
</feature>
<reference evidence="2" key="1">
    <citation type="submission" date="2022-06" db="EMBL/GenBank/DDBJ databases">
        <authorList>
            <person name="Berger JAMES D."/>
            <person name="Berger JAMES D."/>
        </authorList>
    </citation>
    <scope>NUCLEOTIDE SEQUENCE [LARGE SCALE GENOMIC DNA]</scope>
</reference>
<keyword evidence="2" id="KW-1185">Reference proteome</keyword>